<dbReference type="RefSeq" id="WP_055334511.1">
    <property type="nucleotide sequence ID" value="NZ_CDNF01000003.1"/>
</dbReference>
<reference evidence="2 3" key="1">
    <citation type="submission" date="2015-01" db="EMBL/GenBank/DDBJ databases">
        <authorList>
            <person name="Aslett A.Martin."/>
            <person name="De Silva Nishadi"/>
        </authorList>
    </citation>
    <scope>NUCLEOTIDE SEQUENCE [LARGE SCALE GENOMIC DNA]</scope>
    <source>
        <strain evidence="2 3">R28058</strain>
    </source>
</reference>
<dbReference type="Pfam" id="PF22746">
    <property type="entry name" value="SHOCT-like_DUF2089-C"/>
    <property type="match status" value="1"/>
</dbReference>
<proteinExistence type="predicted"/>
<protein>
    <recommendedName>
        <fullName evidence="1">YvlB/LiaX N-terminal domain-containing protein</fullName>
    </recommendedName>
</protein>
<dbReference type="EMBL" id="CEKZ01000003">
    <property type="protein sequence ID" value="CEQ02768.1"/>
    <property type="molecule type" value="Genomic_DNA"/>
</dbReference>
<dbReference type="InterPro" id="IPR053959">
    <property type="entry name" value="YvlB/LiaX_N"/>
</dbReference>
<name>A0A0C7QG76_PARSO</name>
<dbReference type="Proteomes" id="UP000049127">
    <property type="component" value="Unassembled WGS sequence"/>
</dbReference>
<dbReference type="OrthoDB" id="9808584at2"/>
<evidence type="ECO:0000313" key="3">
    <source>
        <dbReference type="Proteomes" id="UP000049127"/>
    </source>
</evidence>
<evidence type="ECO:0000259" key="1">
    <source>
        <dbReference type="Pfam" id="PF22746"/>
    </source>
</evidence>
<dbReference type="AlphaFoldDB" id="A0A0C7QG76"/>
<feature type="domain" description="YvlB/LiaX N-terminal" evidence="1">
    <location>
        <begin position="2"/>
        <end position="32"/>
    </location>
</feature>
<sequence>MEDKKRVLKMVEEGKISAEEGLKLLEALESNPGDEVKLKKQPIVDENEFFKIDKNSSKEKMIYIRVISSDGERVKVNIPIGFLKVLGSNSIMGSANLDKYNVDINSIIDAVENGFEGRLVEVNSDDGDRVIIEIG</sequence>
<organism evidence="2 3">
    <name type="scientific">Paraclostridium sordellii</name>
    <name type="common">Clostridium sordellii</name>
    <dbReference type="NCBI Taxonomy" id="1505"/>
    <lineage>
        <taxon>Bacteria</taxon>
        <taxon>Bacillati</taxon>
        <taxon>Bacillota</taxon>
        <taxon>Clostridia</taxon>
        <taxon>Peptostreptococcales</taxon>
        <taxon>Peptostreptococcaceae</taxon>
        <taxon>Paraclostridium</taxon>
    </lineage>
</organism>
<gene>
    <name evidence="2" type="ORF">R28058_05011</name>
</gene>
<evidence type="ECO:0000313" key="2">
    <source>
        <dbReference type="EMBL" id="CEQ02768.1"/>
    </source>
</evidence>
<accession>A0A0C7QG76</accession>